<sequence length="62" mass="6998">MEFTTTPKDIIAGDRVSGLCGHKIPVVRAEAAEGYTKVWFARSPECAWFKADHNRPITIHRD</sequence>
<dbReference type="AlphaFoldDB" id="A0A1M6WQD4"/>
<reference evidence="1 2" key="1">
    <citation type="submission" date="2016-11" db="EMBL/GenBank/DDBJ databases">
        <authorList>
            <person name="Jaros S."/>
            <person name="Januszkiewicz K."/>
            <person name="Wedrychowicz H."/>
        </authorList>
    </citation>
    <scope>NUCLEOTIDE SEQUENCE [LARGE SCALE GENOMIC DNA]</scope>
    <source>
        <strain evidence="1 2">CGMCC 4.5723</strain>
    </source>
</reference>
<protein>
    <submittedName>
        <fullName evidence="1">Uncharacterized protein</fullName>
    </submittedName>
</protein>
<gene>
    <name evidence="1" type="ORF">SAMN05421803_1491</name>
</gene>
<dbReference type="Proteomes" id="UP000184452">
    <property type="component" value="Unassembled WGS sequence"/>
</dbReference>
<keyword evidence="2" id="KW-1185">Reference proteome</keyword>
<accession>A0A1M6WQD4</accession>
<evidence type="ECO:0000313" key="1">
    <source>
        <dbReference type="EMBL" id="SHK95891.1"/>
    </source>
</evidence>
<name>A0A1M6WQD4_9ACTN</name>
<dbReference type="RefSeq" id="WP_073384404.1">
    <property type="nucleotide sequence ID" value="NZ_FQZK01000049.1"/>
</dbReference>
<organism evidence="1 2">
    <name type="scientific">Nocardiopsis flavescens</name>
    <dbReference type="NCBI Taxonomy" id="758803"/>
    <lineage>
        <taxon>Bacteria</taxon>
        <taxon>Bacillati</taxon>
        <taxon>Actinomycetota</taxon>
        <taxon>Actinomycetes</taxon>
        <taxon>Streptosporangiales</taxon>
        <taxon>Nocardiopsidaceae</taxon>
        <taxon>Nocardiopsis</taxon>
    </lineage>
</organism>
<evidence type="ECO:0000313" key="2">
    <source>
        <dbReference type="Proteomes" id="UP000184452"/>
    </source>
</evidence>
<dbReference type="EMBL" id="FQZK01000049">
    <property type="protein sequence ID" value="SHK95891.1"/>
    <property type="molecule type" value="Genomic_DNA"/>
</dbReference>
<proteinExistence type="predicted"/>